<dbReference type="Pfam" id="PF20009">
    <property type="entry name" value="GEVED"/>
    <property type="match status" value="1"/>
</dbReference>
<dbReference type="PROSITE" id="PS50853">
    <property type="entry name" value="FN3"/>
    <property type="match status" value="1"/>
</dbReference>
<evidence type="ECO:0000256" key="2">
    <source>
        <dbReference type="ARBA" id="ARBA00022670"/>
    </source>
</evidence>
<feature type="active site" evidence="8">
    <location>
        <position position="396"/>
    </location>
</feature>
<dbReference type="InterPro" id="IPR003961">
    <property type="entry name" value="FN3_dom"/>
</dbReference>
<name>A0A1T5GNW6_9FLAO</name>
<evidence type="ECO:0000313" key="12">
    <source>
        <dbReference type="Proteomes" id="UP000191112"/>
    </source>
</evidence>
<dbReference type="GO" id="GO:0006508">
    <property type="term" value="P:proteolysis"/>
    <property type="evidence" value="ECO:0007669"/>
    <property type="project" value="UniProtKB-KW"/>
</dbReference>
<dbReference type="EMBL" id="FUYZ01000014">
    <property type="protein sequence ID" value="SKC10115.1"/>
    <property type="molecule type" value="Genomic_DNA"/>
</dbReference>
<dbReference type="Gene3D" id="3.10.450.490">
    <property type="match status" value="1"/>
</dbReference>
<keyword evidence="7" id="KW-0482">Metalloprotease</keyword>
<dbReference type="Pfam" id="PF00041">
    <property type="entry name" value="fn3"/>
    <property type="match status" value="1"/>
</dbReference>
<evidence type="ECO:0000256" key="1">
    <source>
        <dbReference type="ARBA" id="ARBA00009388"/>
    </source>
</evidence>
<dbReference type="SUPFAM" id="SSF55486">
    <property type="entry name" value="Metalloproteases ('zincins'), catalytic domain"/>
    <property type="match status" value="1"/>
</dbReference>
<dbReference type="InterPro" id="IPR013856">
    <property type="entry name" value="Peptidase_M4_domain"/>
</dbReference>
<evidence type="ECO:0000259" key="10">
    <source>
        <dbReference type="PROSITE" id="PS50853"/>
    </source>
</evidence>
<dbReference type="PANTHER" id="PTHR33794:SF1">
    <property type="entry name" value="BACILLOLYSIN"/>
    <property type="match status" value="1"/>
</dbReference>
<dbReference type="PANTHER" id="PTHR33794">
    <property type="entry name" value="BACILLOLYSIN"/>
    <property type="match status" value="1"/>
</dbReference>
<dbReference type="InterPro" id="IPR001570">
    <property type="entry name" value="Peptidase_M4_C_domain"/>
</dbReference>
<keyword evidence="3" id="KW-0479">Metal-binding</keyword>
<evidence type="ECO:0000256" key="6">
    <source>
        <dbReference type="ARBA" id="ARBA00022833"/>
    </source>
</evidence>
<sequence length="918" mass="100597">MRKNLLSLGFIGILFLSNSLTAQAQVSKRILHDNGTPSLISFASGNNLSSLTAQNIFEQYLNISSNTTMKLASTKVDNVGKFKTEKYQMYFDGIPVEYAIYNLHYKNGALTAMNGEIFKTDAVQSQTTISAEQAFIKAKKYVNASSYMWEDASYTEISGYKKPVGEKVLLPILVSEGNYKLISAYKFDIYAAAPISRGWVYIDANDGKVLAYDAIMKHAKMNNFPTKDVTTPEPISLKESFKPDALFVAGTAATRYSGERSIDTSLLTSGTNSGKYALIDSSRGGGVITKNAKKSQTVSATLDFIDNDNNWTAAEFDNSTFDNAALDAHWGVAKTYDYFKDTFNRNSYDDNGTALRSYIHYGSNYENAGWTGAEMVYGDGASTFKPLTAFDVTAHELGHGVCQETANLAYQRESGALNEGFSDIWGAIIEHKYAPEKQAFLIGEDIVKVSPNYLRSMITPKTGLNKQPDTYRGTHWYPATVEEGCASPNPQTNDNCGVHYNSGVLNHWFYILVMGKVGTNDLGNSYDVTGIGWEKAEKLVYKLESEYVTANSNYKNTRDFAIEVAKVLYGENSQEMIAVQNAFFAVGVGAKYLSTPDTTPPTVPTNLTASNIKGTSAKLTWGASTDDNAMEGYIIYKDGTEIGRTTSAVTYDVKNLTRLTTYDFTVKALDAYGNISDASNIAKVTTTDAPDYCASQGNTTTDEKINRVQFNTIDKTSTGTAGYEDFTDVSTTLEVGKTYEIKITPKWGSTPYNEGYAVFIDWNNDGDFNDPNEKAFTSAPSSTTPIVGNITVPSTAVLDKPTRMRVSLKWNGIPTACETFSYGQVEDYTVTVVPNLAVSDINKNSAFSIFPNPVKDVLNIQTTRSGEISYQVINTAGQAVLSGKTKGQNIQVQSLPVGNYIIQMTNGEETSTQKFIKK</sequence>
<keyword evidence="12" id="KW-1185">Reference proteome</keyword>
<dbReference type="InterPro" id="IPR011096">
    <property type="entry name" value="FTP_domain"/>
</dbReference>
<dbReference type="InterPro" id="IPR023612">
    <property type="entry name" value="Peptidase_M4"/>
</dbReference>
<feature type="active site" description="Proton donor" evidence="8">
    <location>
        <position position="499"/>
    </location>
</feature>
<dbReference type="SMART" id="SM00060">
    <property type="entry name" value="FN3"/>
    <property type="match status" value="1"/>
</dbReference>
<dbReference type="OrthoDB" id="291295at2"/>
<proteinExistence type="inferred from homology"/>
<evidence type="ECO:0000313" key="11">
    <source>
        <dbReference type="EMBL" id="SKC10115.1"/>
    </source>
</evidence>
<dbReference type="GO" id="GO:0004222">
    <property type="term" value="F:metalloendopeptidase activity"/>
    <property type="evidence" value="ECO:0007669"/>
    <property type="project" value="InterPro"/>
</dbReference>
<evidence type="ECO:0000256" key="5">
    <source>
        <dbReference type="ARBA" id="ARBA00022801"/>
    </source>
</evidence>
<evidence type="ECO:0000256" key="7">
    <source>
        <dbReference type="ARBA" id="ARBA00023049"/>
    </source>
</evidence>
<dbReference type="Pfam" id="PF02868">
    <property type="entry name" value="Peptidase_M4_C"/>
    <property type="match status" value="1"/>
</dbReference>
<dbReference type="InterPro" id="IPR026444">
    <property type="entry name" value="Secre_tail"/>
</dbReference>
<dbReference type="Gene3D" id="3.10.170.10">
    <property type="match status" value="1"/>
</dbReference>
<dbReference type="InterPro" id="IPR036116">
    <property type="entry name" value="FN3_sf"/>
</dbReference>
<dbReference type="NCBIfam" id="TIGR04183">
    <property type="entry name" value="Por_Secre_tail"/>
    <property type="match status" value="1"/>
</dbReference>
<dbReference type="InterPro" id="IPR027268">
    <property type="entry name" value="Peptidase_M4/M1_CTD_sf"/>
</dbReference>
<dbReference type="CDD" id="cd09597">
    <property type="entry name" value="M4_TLP"/>
    <property type="match status" value="1"/>
</dbReference>
<dbReference type="InterPro" id="IPR013783">
    <property type="entry name" value="Ig-like_fold"/>
</dbReference>
<feature type="signal peptide" evidence="9">
    <location>
        <begin position="1"/>
        <end position="24"/>
    </location>
</feature>
<dbReference type="STRING" id="619805.SAMN05660477_03012"/>
<dbReference type="Pfam" id="PF07504">
    <property type="entry name" value="FTP"/>
    <property type="match status" value="1"/>
</dbReference>
<keyword evidence="2" id="KW-0645">Protease</keyword>
<dbReference type="Pfam" id="PF18962">
    <property type="entry name" value="Por_Secre_tail"/>
    <property type="match status" value="1"/>
</dbReference>
<organism evidence="11 12">
    <name type="scientific">Soonwooa buanensis</name>
    <dbReference type="NCBI Taxonomy" id="619805"/>
    <lineage>
        <taxon>Bacteria</taxon>
        <taxon>Pseudomonadati</taxon>
        <taxon>Bacteroidota</taxon>
        <taxon>Flavobacteriia</taxon>
        <taxon>Flavobacteriales</taxon>
        <taxon>Weeksellaceae</taxon>
        <taxon>Chryseobacterium group</taxon>
        <taxon>Soonwooa</taxon>
    </lineage>
</organism>
<evidence type="ECO:0000256" key="8">
    <source>
        <dbReference type="PIRSR" id="PIRSR623612-1"/>
    </source>
</evidence>
<comment type="similarity">
    <text evidence="1">Belongs to the peptidase M4 family.</text>
</comment>
<dbReference type="CDD" id="cd00063">
    <property type="entry name" value="FN3"/>
    <property type="match status" value="1"/>
</dbReference>
<keyword evidence="5" id="KW-0378">Hydrolase</keyword>
<gene>
    <name evidence="11" type="ORF">SAMN05660477_03012</name>
</gene>
<evidence type="ECO:0000256" key="3">
    <source>
        <dbReference type="ARBA" id="ARBA00022723"/>
    </source>
</evidence>
<evidence type="ECO:0000256" key="4">
    <source>
        <dbReference type="ARBA" id="ARBA00022729"/>
    </source>
</evidence>
<feature type="chain" id="PRO_5012029894" evidence="9">
    <location>
        <begin position="25"/>
        <end position="918"/>
    </location>
</feature>
<dbReference type="Gene3D" id="1.10.390.10">
    <property type="entry name" value="Neutral Protease Domain 2"/>
    <property type="match status" value="1"/>
</dbReference>
<dbReference type="InterPro" id="IPR045474">
    <property type="entry name" value="GEVED"/>
</dbReference>
<keyword evidence="4 9" id="KW-0732">Signal</keyword>
<keyword evidence="6" id="KW-0862">Zinc</keyword>
<reference evidence="11 12" key="1">
    <citation type="submission" date="2017-02" db="EMBL/GenBank/DDBJ databases">
        <authorList>
            <person name="Peterson S.W."/>
        </authorList>
    </citation>
    <scope>NUCLEOTIDE SEQUENCE [LARGE SCALE GENOMIC DNA]</scope>
    <source>
        <strain evidence="11 12">DSM 22323</strain>
    </source>
</reference>
<dbReference type="InterPro" id="IPR050728">
    <property type="entry name" value="Zinc_Metalloprotease_M4"/>
</dbReference>
<dbReference type="Proteomes" id="UP000191112">
    <property type="component" value="Unassembled WGS sequence"/>
</dbReference>
<dbReference type="GO" id="GO:0046872">
    <property type="term" value="F:metal ion binding"/>
    <property type="evidence" value="ECO:0007669"/>
    <property type="project" value="UniProtKB-KW"/>
</dbReference>
<dbReference type="SUPFAM" id="SSF49265">
    <property type="entry name" value="Fibronectin type III"/>
    <property type="match status" value="1"/>
</dbReference>
<evidence type="ECO:0000256" key="9">
    <source>
        <dbReference type="SAM" id="SignalP"/>
    </source>
</evidence>
<protein>
    <submittedName>
        <fullName evidence="11">Por secretion system C-terminal sorting domain-containing protein</fullName>
    </submittedName>
</protein>
<dbReference type="PRINTS" id="PR00730">
    <property type="entry name" value="THERMOLYSIN"/>
</dbReference>
<dbReference type="RefSeq" id="WP_079668225.1">
    <property type="nucleotide sequence ID" value="NZ_FUYZ01000014.1"/>
</dbReference>
<dbReference type="Pfam" id="PF01447">
    <property type="entry name" value="Peptidase_M4"/>
    <property type="match status" value="1"/>
</dbReference>
<feature type="domain" description="Fibronectin type-III" evidence="10">
    <location>
        <begin position="603"/>
        <end position="689"/>
    </location>
</feature>
<dbReference type="Gene3D" id="2.60.40.10">
    <property type="entry name" value="Immunoglobulins"/>
    <property type="match status" value="1"/>
</dbReference>
<dbReference type="AlphaFoldDB" id="A0A1T5GNW6"/>
<accession>A0A1T5GNW6</accession>